<evidence type="ECO:0000256" key="4">
    <source>
        <dbReference type="ARBA" id="ARBA00022691"/>
    </source>
</evidence>
<keyword evidence="4 5" id="KW-0949">S-adenosyl-L-methionine</keyword>
<dbReference type="GO" id="GO:0032259">
    <property type="term" value="P:methylation"/>
    <property type="evidence" value="ECO:0007669"/>
    <property type="project" value="UniProtKB-KW"/>
</dbReference>
<evidence type="ECO:0000256" key="6">
    <source>
        <dbReference type="PIRSR" id="PIRSR000410-1"/>
    </source>
</evidence>
<sequence length="285" mass="32840">MTENDFDYENNISDRNFEIISRIAKDCSGISLSLTKKNLVYSRISRRVRREGFGSIDDYCDFISGIDGVIERQYLVSALTTNVTSFFRERHHFVYLEHLLRQRLYNRLARGEELRIWSAACSSGEEAYSIAMTVMKCLSAITELKVKILATDIDADILLRAKAGYYDASEAGNVLEDGGQRFFHQDGDRISMSQTLRDIIRFRRLNLVEPWPFSSRFHAVFCRNVAIYFDRETQDLLWKNLSKRIFPGGELYLGHSERIAHPERYGLEGIGPNAYCKVALTESRS</sequence>
<dbReference type="PRINTS" id="PR00996">
    <property type="entry name" value="CHERMTFRASE"/>
</dbReference>
<feature type="binding site" evidence="6">
    <location>
        <position position="152"/>
    </location>
    <ligand>
        <name>S-adenosyl-L-methionine</name>
        <dbReference type="ChEBI" id="CHEBI:59789"/>
    </ligand>
</feature>
<name>A0A511B8K4_9PROT</name>
<dbReference type="InterPro" id="IPR036804">
    <property type="entry name" value="CheR_N_sf"/>
</dbReference>
<dbReference type="PANTHER" id="PTHR24422">
    <property type="entry name" value="CHEMOTAXIS PROTEIN METHYLTRANSFERASE"/>
    <property type="match status" value="1"/>
</dbReference>
<dbReference type="EMBL" id="BJVA01000011">
    <property type="protein sequence ID" value="GEK96749.1"/>
    <property type="molecule type" value="Genomic_DNA"/>
</dbReference>
<comment type="caution">
    <text evidence="8">The sequence shown here is derived from an EMBL/GenBank/DDBJ whole genome shotgun (WGS) entry which is preliminary data.</text>
</comment>
<dbReference type="PANTHER" id="PTHR24422:SF19">
    <property type="entry name" value="CHEMOTAXIS PROTEIN METHYLTRANSFERASE"/>
    <property type="match status" value="1"/>
</dbReference>
<dbReference type="AlphaFoldDB" id="A0A511B8K4"/>
<evidence type="ECO:0000256" key="5">
    <source>
        <dbReference type="PIRNR" id="PIRNR000410"/>
    </source>
</evidence>
<dbReference type="SUPFAM" id="SSF53335">
    <property type="entry name" value="S-adenosyl-L-methionine-dependent methyltransferases"/>
    <property type="match status" value="1"/>
</dbReference>
<dbReference type="SUPFAM" id="SSF47757">
    <property type="entry name" value="Chemotaxis receptor methyltransferase CheR, N-terminal domain"/>
    <property type="match status" value="1"/>
</dbReference>
<dbReference type="Proteomes" id="UP000321079">
    <property type="component" value="Unassembled WGS sequence"/>
</dbReference>
<dbReference type="InterPro" id="IPR050903">
    <property type="entry name" value="Bact_Chemotaxis_MeTrfase"/>
</dbReference>
<accession>A0A511B8K4</accession>
<feature type="domain" description="CheR-type methyltransferase" evidence="7">
    <location>
        <begin position="5"/>
        <end position="280"/>
    </location>
</feature>
<dbReference type="Gene3D" id="1.10.155.10">
    <property type="entry name" value="Chemotaxis receptor methyltransferase CheR, N-terminal domain"/>
    <property type="match status" value="1"/>
</dbReference>
<dbReference type="Pfam" id="PF01739">
    <property type="entry name" value="CheR"/>
    <property type="match status" value="1"/>
</dbReference>
<dbReference type="Pfam" id="PF03705">
    <property type="entry name" value="CheR_N"/>
    <property type="match status" value="1"/>
</dbReference>
<dbReference type="RefSeq" id="WP_146862102.1">
    <property type="nucleotide sequence ID" value="NZ_BARK01000019.1"/>
</dbReference>
<evidence type="ECO:0000256" key="1">
    <source>
        <dbReference type="ARBA" id="ARBA00001541"/>
    </source>
</evidence>
<dbReference type="SMART" id="SM00138">
    <property type="entry name" value="MeTrc"/>
    <property type="match status" value="1"/>
</dbReference>
<dbReference type="InterPro" id="IPR022641">
    <property type="entry name" value="CheR_N"/>
</dbReference>
<comment type="catalytic activity">
    <reaction evidence="1 5">
        <text>L-glutamyl-[protein] + S-adenosyl-L-methionine = [protein]-L-glutamate 5-O-methyl ester + S-adenosyl-L-homocysteine</text>
        <dbReference type="Rhea" id="RHEA:24452"/>
        <dbReference type="Rhea" id="RHEA-COMP:10208"/>
        <dbReference type="Rhea" id="RHEA-COMP:10311"/>
        <dbReference type="ChEBI" id="CHEBI:29973"/>
        <dbReference type="ChEBI" id="CHEBI:57856"/>
        <dbReference type="ChEBI" id="CHEBI:59789"/>
        <dbReference type="ChEBI" id="CHEBI:82795"/>
        <dbReference type="EC" id="2.1.1.80"/>
    </reaction>
</comment>
<dbReference type="Gene3D" id="3.40.50.150">
    <property type="entry name" value="Vaccinia Virus protein VP39"/>
    <property type="match status" value="1"/>
</dbReference>
<dbReference type="InterPro" id="IPR026024">
    <property type="entry name" value="Chemotaxis_MeTrfase_CheR"/>
</dbReference>
<evidence type="ECO:0000256" key="3">
    <source>
        <dbReference type="ARBA" id="ARBA00022679"/>
    </source>
</evidence>
<dbReference type="InterPro" id="IPR029063">
    <property type="entry name" value="SAM-dependent_MTases_sf"/>
</dbReference>
<keyword evidence="9" id="KW-1185">Reference proteome</keyword>
<comment type="function">
    <text evidence="5">Methylation of the membrane-bound methyl-accepting chemotaxis proteins (MCP) to form gamma-glutamyl methyl ester residues in MCP.</text>
</comment>
<feature type="binding site" evidence="6">
    <location>
        <position position="82"/>
    </location>
    <ligand>
        <name>S-adenosyl-L-methionine</name>
        <dbReference type="ChEBI" id="CHEBI:59789"/>
    </ligand>
</feature>
<dbReference type="InterPro" id="IPR022642">
    <property type="entry name" value="CheR_C"/>
</dbReference>
<gene>
    <name evidence="8" type="primary">cheR1</name>
    <name evidence="8" type="ORF">GKA01_19460</name>
</gene>
<feature type="binding site" evidence="6">
    <location>
        <position position="126"/>
    </location>
    <ligand>
        <name>S-adenosyl-L-methionine</name>
        <dbReference type="ChEBI" id="CHEBI:59789"/>
    </ligand>
</feature>
<feature type="binding site" evidence="6">
    <location>
        <begin position="223"/>
        <end position="224"/>
    </location>
    <ligand>
        <name>S-adenosyl-L-methionine</name>
        <dbReference type="ChEBI" id="CHEBI:59789"/>
    </ligand>
</feature>
<keyword evidence="3 5" id="KW-0808">Transferase</keyword>
<evidence type="ECO:0000256" key="2">
    <source>
        <dbReference type="ARBA" id="ARBA00022603"/>
    </source>
</evidence>
<dbReference type="PROSITE" id="PS50123">
    <property type="entry name" value="CHER"/>
    <property type="match status" value="1"/>
</dbReference>
<dbReference type="OrthoDB" id="9816309at2"/>
<proteinExistence type="predicted"/>
<protein>
    <recommendedName>
        <fullName evidence="5">Chemotaxis protein methyltransferase</fullName>
        <ecNumber evidence="5">2.1.1.80</ecNumber>
    </recommendedName>
</protein>
<dbReference type="EC" id="2.1.1.80" evidence="5"/>
<evidence type="ECO:0000313" key="9">
    <source>
        <dbReference type="Proteomes" id="UP000321079"/>
    </source>
</evidence>
<keyword evidence="2 5" id="KW-0489">Methyltransferase</keyword>
<dbReference type="PIRSF" id="PIRSF000410">
    <property type="entry name" value="CheR"/>
    <property type="match status" value="1"/>
</dbReference>
<organism evidence="8 9">
    <name type="scientific">Gluconobacter kanchanaburiensis NBRC 103587</name>
    <dbReference type="NCBI Taxonomy" id="1307948"/>
    <lineage>
        <taxon>Bacteria</taxon>
        <taxon>Pseudomonadati</taxon>
        <taxon>Pseudomonadota</taxon>
        <taxon>Alphaproteobacteria</taxon>
        <taxon>Acetobacterales</taxon>
        <taxon>Acetobacteraceae</taxon>
        <taxon>Gluconobacter</taxon>
    </lineage>
</organism>
<reference evidence="8 9" key="1">
    <citation type="submission" date="2019-07" db="EMBL/GenBank/DDBJ databases">
        <title>Whole genome shotgun sequence of Gluconobacter kanchanaburiensis NBRC 103587.</title>
        <authorList>
            <person name="Hosoyama A."/>
            <person name="Uohara A."/>
            <person name="Ohji S."/>
            <person name="Ichikawa N."/>
        </authorList>
    </citation>
    <scope>NUCLEOTIDE SEQUENCE [LARGE SCALE GENOMIC DNA]</scope>
    <source>
        <strain evidence="8 9">NBRC 103587</strain>
    </source>
</reference>
<evidence type="ECO:0000313" key="8">
    <source>
        <dbReference type="EMBL" id="GEK96749.1"/>
    </source>
</evidence>
<dbReference type="GO" id="GO:0008983">
    <property type="term" value="F:protein-glutamate O-methyltransferase activity"/>
    <property type="evidence" value="ECO:0007669"/>
    <property type="project" value="UniProtKB-EC"/>
</dbReference>
<feature type="binding site" evidence="6">
    <location>
        <position position="84"/>
    </location>
    <ligand>
        <name>S-adenosyl-L-methionine</name>
        <dbReference type="ChEBI" id="CHEBI:59789"/>
    </ligand>
</feature>
<dbReference type="InterPro" id="IPR000780">
    <property type="entry name" value="CheR_MeTrfase"/>
</dbReference>
<feature type="binding site" evidence="6">
    <location>
        <position position="88"/>
    </location>
    <ligand>
        <name>S-adenosyl-L-methionine</name>
        <dbReference type="ChEBI" id="CHEBI:59789"/>
    </ligand>
</feature>
<feature type="binding site" evidence="6">
    <location>
        <begin position="206"/>
        <end position="207"/>
    </location>
    <ligand>
        <name>S-adenosyl-L-methionine</name>
        <dbReference type="ChEBI" id="CHEBI:59789"/>
    </ligand>
</feature>
<evidence type="ECO:0000259" key="7">
    <source>
        <dbReference type="PROSITE" id="PS50123"/>
    </source>
</evidence>